<feature type="compositionally biased region" description="Basic residues" evidence="1">
    <location>
        <begin position="1105"/>
        <end position="1126"/>
    </location>
</feature>
<dbReference type="PANTHER" id="PTHR12121:SF74">
    <property type="entry name" value="CARBON CATABOLITE REPRESSOR PROTEIN 4 HOMOLOG 5"/>
    <property type="match status" value="1"/>
</dbReference>
<dbReference type="InterPro" id="IPR050410">
    <property type="entry name" value="CCR4/nocturin_mRNA_transcr"/>
</dbReference>
<feature type="compositionally biased region" description="Polar residues" evidence="1">
    <location>
        <begin position="712"/>
        <end position="721"/>
    </location>
</feature>
<comment type="caution">
    <text evidence="2">The sequence shown here is derived from an EMBL/GenBank/DDBJ whole genome shotgun (WGS) entry which is preliminary data.</text>
</comment>
<sequence length="1126" mass="118948">MCACRLAGKFELLYNESLNFQEWGLRDDSGLVVVLYPRGTNLIPIAVGQLHVLFNPKRGDIKLAQVRTLLETMAKLSFDPHTQEQALCIVAGDFNSAPGSGLYRFIVEGKFDCADCERRAVSGQMEGRPSQCPPQGTGSTGADAPSCVNRSLLGAAQPVLRGGSGAPVDFGSGFVGSNGDSVANAAASGSAVGAAGVSLLSSTGNNSAGCMNLPPPLLLPDVQSPNAMYQASMSQGGHPWLHLPDQAALADQSPLDPDVLHDRIRDTKHQPPLGMDGRKPVLEAAELDGCIAPDVVCSAAAGDSAMMGQIAEGAAAGFVPSVGLANLKDNLAAPNAGCAEGEAQLDSVGASGHPGLPQQHVQDTYQQQFFQAVPYSSPATHCFPAGVSDHTMAGNEMRKVAGVEPPSGQSSQWNAGSDCQPVHGASQRLVTQSVQDTSLSYEAWRHIHAAALNVQGAMSASSIPSDGIEPNAAPVQPQTPSTHQYLAAGNRARLLEDTLLGMAPALSAQATSANSPNPMFAVQNVAPNPQWHRGFCEDDKGSPMGSYDPLQHVRGFGNADGYVGEYAPMPVEVPPPPPPSPPLTPPPPLPPTHATELPQDNQTALEAEGCVAVVGATHLVDNGHGSEQHGLSSNPMSIDDVLPAKMSYPSSLTPLARLEQSLHPANSQTSCGNGDLAVRLLQQDHRSNERRRAQVQNVFVSSSEDSHKPGNVSATDNSSKSADPDVAAAAHIQSERRWRGKPPPWAWKPPGLGSDSLMHEKDEEKTDGECSVVPSTTPVTIAQSDRSVGLEQKTKPDYSCSDLERVQAAVGGCTTEVKETSSTRVPDASSLAKVTASLANVTLPDACMGKGEVPGGPCQPMQFSGSLAGDLGDRRGVQLCTQAGAESAMAISPDISSMLKCNPMNTQQTLGTSKMRNWWAPTYYADSDDQRFADMPPIISPEAHVSVPPNLSFGRSSRGSVLPAGWSAQDLEIAMGCRASSGQRRGGRGKGFQKWIVQHSFKLESAYATVLGDDPEFTTWHGMTKSTVDFIFFTPSVHNGWALQPLRVLMPPGDQVIWKSMPSEEWPSDHLPLLCDFWVRKLSGVGGAARDDTQLNVPSMDGTRGRRARGIIGRGGRKGRRGQRRG</sequence>
<feature type="region of interest" description="Disordered" evidence="1">
    <location>
        <begin position="124"/>
        <end position="144"/>
    </location>
</feature>
<dbReference type="Proteomes" id="UP000708148">
    <property type="component" value="Unassembled WGS sequence"/>
</dbReference>
<accession>A0A8S1JD40</accession>
<feature type="compositionally biased region" description="Basic and acidic residues" evidence="1">
    <location>
        <begin position="757"/>
        <end position="768"/>
    </location>
</feature>
<dbReference type="PANTHER" id="PTHR12121">
    <property type="entry name" value="CARBON CATABOLITE REPRESSOR PROTEIN 4"/>
    <property type="match status" value="1"/>
</dbReference>
<evidence type="ECO:0000313" key="2">
    <source>
        <dbReference type="EMBL" id="CAD7704922.1"/>
    </source>
</evidence>
<dbReference type="AlphaFoldDB" id="A0A8S1JD40"/>
<feature type="compositionally biased region" description="Pro residues" evidence="1">
    <location>
        <begin position="571"/>
        <end position="591"/>
    </location>
</feature>
<feature type="compositionally biased region" description="Polar residues" evidence="1">
    <location>
        <begin position="407"/>
        <end position="417"/>
    </location>
</feature>
<dbReference type="InterPro" id="IPR036691">
    <property type="entry name" value="Endo/exonu/phosph_ase_sf"/>
</dbReference>
<dbReference type="SUPFAM" id="SSF56219">
    <property type="entry name" value="DNase I-like"/>
    <property type="match status" value="2"/>
</dbReference>
<keyword evidence="3" id="KW-1185">Reference proteome</keyword>
<evidence type="ECO:0000313" key="3">
    <source>
        <dbReference type="Proteomes" id="UP000708148"/>
    </source>
</evidence>
<evidence type="ECO:0008006" key="4">
    <source>
        <dbReference type="Google" id="ProtNLM"/>
    </source>
</evidence>
<dbReference type="EMBL" id="CAJHUC010002973">
    <property type="protein sequence ID" value="CAD7704922.1"/>
    <property type="molecule type" value="Genomic_DNA"/>
</dbReference>
<protein>
    <recommendedName>
        <fullName evidence="4">Endonuclease/exonuclease/phosphatase domain-containing protein</fullName>
    </recommendedName>
</protein>
<name>A0A8S1JD40_9CHLO</name>
<dbReference type="GO" id="GO:0000175">
    <property type="term" value="F:3'-5'-RNA exonuclease activity"/>
    <property type="evidence" value="ECO:0007669"/>
    <property type="project" value="TreeGrafter"/>
</dbReference>
<feature type="region of interest" description="Disordered" evidence="1">
    <location>
        <begin position="402"/>
        <end position="421"/>
    </location>
</feature>
<feature type="region of interest" description="Disordered" evidence="1">
    <location>
        <begin position="567"/>
        <end position="597"/>
    </location>
</feature>
<proteinExistence type="predicted"/>
<feature type="region of interest" description="Disordered" evidence="1">
    <location>
        <begin position="699"/>
        <end position="772"/>
    </location>
</feature>
<reference evidence="2" key="1">
    <citation type="submission" date="2020-12" db="EMBL/GenBank/DDBJ databases">
        <authorList>
            <person name="Iha C."/>
        </authorList>
    </citation>
    <scope>NUCLEOTIDE SEQUENCE</scope>
</reference>
<gene>
    <name evidence="2" type="ORF">OSTQU699_LOCUS10277</name>
</gene>
<feature type="region of interest" description="Disordered" evidence="1">
    <location>
        <begin position="1093"/>
        <end position="1126"/>
    </location>
</feature>
<dbReference type="Gene3D" id="3.60.10.10">
    <property type="entry name" value="Endonuclease/exonuclease/phosphatase"/>
    <property type="match status" value="2"/>
</dbReference>
<organism evidence="2 3">
    <name type="scientific">Ostreobium quekettii</name>
    <dbReference type="NCBI Taxonomy" id="121088"/>
    <lineage>
        <taxon>Eukaryota</taxon>
        <taxon>Viridiplantae</taxon>
        <taxon>Chlorophyta</taxon>
        <taxon>core chlorophytes</taxon>
        <taxon>Ulvophyceae</taxon>
        <taxon>TCBD clade</taxon>
        <taxon>Bryopsidales</taxon>
        <taxon>Ostreobineae</taxon>
        <taxon>Ostreobiaceae</taxon>
        <taxon>Ostreobium</taxon>
    </lineage>
</organism>
<dbReference type="OrthoDB" id="497642at2759"/>
<evidence type="ECO:0000256" key="1">
    <source>
        <dbReference type="SAM" id="MobiDB-lite"/>
    </source>
</evidence>